<dbReference type="PANTHER" id="PTHR10457:SF7">
    <property type="entry name" value="GALACTOKINASE-RELATED"/>
    <property type="match status" value="1"/>
</dbReference>
<evidence type="ECO:0000313" key="7">
    <source>
        <dbReference type="EMBL" id="MBC8542593.1"/>
    </source>
</evidence>
<dbReference type="InterPro" id="IPR019539">
    <property type="entry name" value="GalKase_N"/>
</dbReference>
<dbReference type="InterPro" id="IPR036554">
    <property type="entry name" value="GHMP_kinase_C_sf"/>
</dbReference>
<evidence type="ECO:0000313" key="8">
    <source>
        <dbReference type="Proteomes" id="UP000657006"/>
    </source>
</evidence>
<evidence type="ECO:0000256" key="1">
    <source>
        <dbReference type="ARBA" id="ARBA00006566"/>
    </source>
</evidence>
<keyword evidence="3" id="KW-0808">Transferase</keyword>
<proteinExistence type="inferred from homology"/>
<dbReference type="SUPFAM" id="SSF55060">
    <property type="entry name" value="GHMP Kinase, C-terminal domain"/>
    <property type="match status" value="1"/>
</dbReference>
<dbReference type="Pfam" id="PF00288">
    <property type="entry name" value="GHMP_kinases_N"/>
    <property type="match status" value="1"/>
</dbReference>
<dbReference type="GO" id="GO:0006012">
    <property type="term" value="P:galactose metabolic process"/>
    <property type="evidence" value="ECO:0007669"/>
    <property type="project" value="InterPro"/>
</dbReference>
<dbReference type="Gene3D" id="3.30.230.10">
    <property type="match status" value="1"/>
</dbReference>
<dbReference type="EMBL" id="JACRSQ010000003">
    <property type="protein sequence ID" value="MBC8542593.1"/>
    <property type="molecule type" value="Genomic_DNA"/>
</dbReference>
<dbReference type="GO" id="GO:0005524">
    <property type="term" value="F:ATP binding"/>
    <property type="evidence" value="ECO:0007669"/>
    <property type="project" value="UniProtKB-KW"/>
</dbReference>
<accession>A0A926DR96</accession>
<keyword evidence="3" id="KW-0418">Kinase</keyword>
<dbReference type="RefSeq" id="WP_177718758.1">
    <property type="nucleotide sequence ID" value="NZ_JACRSQ010000003.1"/>
</dbReference>
<evidence type="ECO:0000256" key="4">
    <source>
        <dbReference type="ARBA" id="ARBA00022840"/>
    </source>
</evidence>
<evidence type="ECO:0000256" key="3">
    <source>
        <dbReference type="ARBA" id="ARBA00022777"/>
    </source>
</evidence>
<dbReference type="InterPro" id="IPR000705">
    <property type="entry name" value="Galactokinase"/>
</dbReference>
<dbReference type="Proteomes" id="UP000657006">
    <property type="component" value="Unassembled WGS sequence"/>
</dbReference>
<dbReference type="AlphaFoldDB" id="A0A926DR96"/>
<dbReference type="InterPro" id="IPR014721">
    <property type="entry name" value="Ribsml_uS5_D2-typ_fold_subgr"/>
</dbReference>
<evidence type="ECO:0000259" key="6">
    <source>
        <dbReference type="Pfam" id="PF10509"/>
    </source>
</evidence>
<dbReference type="PRINTS" id="PR00473">
    <property type="entry name" value="GALCTOKINASE"/>
</dbReference>
<dbReference type="GO" id="GO:0005829">
    <property type="term" value="C:cytosol"/>
    <property type="evidence" value="ECO:0007669"/>
    <property type="project" value="TreeGrafter"/>
</dbReference>
<feature type="domain" description="GHMP kinase N-terminal" evidence="5">
    <location>
        <begin position="130"/>
        <end position="212"/>
    </location>
</feature>
<sequence length="426" mass="46504">MRIESISTQLHSPEATALFRQLYGADRASSNVLRYEHLAQKFVETFGNMEFEYFSSPGRTEISGNHTDHNHGKILAGSIHLDCVAVAAKTDSGRITIVDETYQERYDLSVTDRVSNETTGTLALLKGLLAGFQERGLTVGGFNAYVATDVISAAGVSSSASFEMLICCILNTFYHDGALDVVTLAKIGKYAENQYWNKQSGLLDQLSCAVGGIITIDFANIDAPSIQKVDFSFDDVGYDLVIVNTGKGHADLSAEYSSIPTEMKAVAAYFGCETLSEVALDQVRDNVDALRKAVGDRAVLRAFHFFTENERVEGEILALRENRFEDFLDLVTRSGNSSWKWLQNCYSICDCQEQSVTLALALTELYLAKLGQGACRVHGGGFAGVIMALLPKGAVADYSAYMEKALGSGCTYPMRLRPLGSIRVPF</sequence>
<dbReference type="SUPFAM" id="SSF54211">
    <property type="entry name" value="Ribosomal protein S5 domain 2-like"/>
    <property type="match status" value="1"/>
</dbReference>
<dbReference type="InterPro" id="IPR006206">
    <property type="entry name" value="Mevalonate/galactokinase"/>
</dbReference>
<dbReference type="PANTHER" id="PTHR10457">
    <property type="entry name" value="MEVALONATE KINASE/GALACTOKINASE"/>
    <property type="match status" value="1"/>
</dbReference>
<evidence type="ECO:0000256" key="2">
    <source>
        <dbReference type="ARBA" id="ARBA00022741"/>
    </source>
</evidence>
<dbReference type="Pfam" id="PF10509">
    <property type="entry name" value="GalKase_gal_bdg"/>
    <property type="match status" value="1"/>
</dbReference>
<feature type="domain" description="Galactokinase N-terminal" evidence="6">
    <location>
        <begin position="40"/>
        <end position="89"/>
    </location>
</feature>
<protein>
    <submittedName>
        <fullName evidence="7">Galactokinase</fullName>
    </submittedName>
</protein>
<dbReference type="Gene3D" id="3.30.70.890">
    <property type="entry name" value="GHMP kinase, C-terminal domain"/>
    <property type="match status" value="1"/>
</dbReference>
<dbReference type="PRINTS" id="PR00959">
    <property type="entry name" value="MEVGALKINASE"/>
</dbReference>
<dbReference type="PIRSF" id="PIRSF000530">
    <property type="entry name" value="Galactokinase"/>
    <property type="match status" value="1"/>
</dbReference>
<gene>
    <name evidence="7" type="ORF">H8730_03395</name>
</gene>
<reference evidence="7" key="1">
    <citation type="submission" date="2020-08" db="EMBL/GenBank/DDBJ databases">
        <title>Genome public.</title>
        <authorList>
            <person name="Liu C."/>
            <person name="Sun Q."/>
        </authorList>
    </citation>
    <scope>NUCLEOTIDE SEQUENCE</scope>
    <source>
        <strain evidence="7">NSJ-32</strain>
    </source>
</reference>
<dbReference type="InterPro" id="IPR006204">
    <property type="entry name" value="GHMP_kinase_N_dom"/>
</dbReference>
<name>A0A926DR96_9FIRM</name>
<comment type="similarity">
    <text evidence="1">Belongs to the GHMP kinase family. GalK subfamily.</text>
</comment>
<keyword evidence="8" id="KW-1185">Reference proteome</keyword>
<organism evidence="7 8">
    <name type="scientific">Bianquea renquensis</name>
    <dbReference type="NCBI Taxonomy" id="2763661"/>
    <lineage>
        <taxon>Bacteria</taxon>
        <taxon>Bacillati</taxon>
        <taxon>Bacillota</taxon>
        <taxon>Clostridia</taxon>
        <taxon>Eubacteriales</taxon>
        <taxon>Bianqueaceae</taxon>
        <taxon>Bianquea</taxon>
    </lineage>
</organism>
<keyword evidence="4" id="KW-0067">ATP-binding</keyword>
<comment type="caution">
    <text evidence="7">The sequence shown here is derived from an EMBL/GenBank/DDBJ whole genome shotgun (WGS) entry which is preliminary data.</text>
</comment>
<evidence type="ECO:0000259" key="5">
    <source>
        <dbReference type="Pfam" id="PF00288"/>
    </source>
</evidence>
<keyword evidence="2" id="KW-0547">Nucleotide-binding</keyword>
<dbReference type="InterPro" id="IPR020568">
    <property type="entry name" value="Ribosomal_Su5_D2-typ_SF"/>
</dbReference>
<dbReference type="GO" id="GO:0004335">
    <property type="term" value="F:galactokinase activity"/>
    <property type="evidence" value="ECO:0007669"/>
    <property type="project" value="InterPro"/>
</dbReference>